<feature type="compositionally biased region" description="Pro residues" evidence="1">
    <location>
        <begin position="33"/>
        <end position="48"/>
    </location>
</feature>
<dbReference type="AlphaFoldDB" id="A0A6J4HIQ6"/>
<gene>
    <name evidence="2" type="ORF">AVDCRST_MAG04-783</name>
</gene>
<accession>A0A6J4HIQ6</accession>
<feature type="region of interest" description="Disordered" evidence="1">
    <location>
        <begin position="28"/>
        <end position="48"/>
    </location>
</feature>
<sequence length="164" mass="17583">MTAADPVEAVTGVPRSAVLDRCAARRAGLPVSPFAPPPPAAPPRPPPVHVDPNGVRFADLRAAGDEDFVVSAHVAILGRPPYDPEFNRRLREVRGGKTRLEIIGRLALSRDGRGTKRPRVAGVVLPALLRAVRVADRAAGLLEGTRALDVLRAAVARVRRGRRR</sequence>
<proteinExistence type="predicted"/>
<evidence type="ECO:0000313" key="2">
    <source>
        <dbReference type="EMBL" id="CAA9224412.1"/>
    </source>
</evidence>
<name>A0A6J4HIQ6_9PROT</name>
<evidence type="ECO:0000256" key="1">
    <source>
        <dbReference type="SAM" id="MobiDB-lite"/>
    </source>
</evidence>
<organism evidence="2">
    <name type="scientific">uncultured Acetobacteraceae bacterium</name>
    <dbReference type="NCBI Taxonomy" id="169975"/>
    <lineage>
        <taxon>Bacteria</taxon>
        <taxon>Pseudomonadati</taxon>
        <taxon>Pseudomonadota</taxon>
        <taxon>Alphaproteobacteria</taxon>
        <taxon>Acetobacterales</taxon>
        <taxon>Acetobacteraceae</taxon>
        <taxon>environmental samples</taxon>
    </lineage>
</organism>
<dbReference type="EMBL" id="CADCTL010000061">
    <property type="protein sequence ID" value="CAA9224412.1"/>
    <property type="molecule type" value="Genomic_DNA"/>
</dbReference>
<reference evidence="2" key="1">
    <citation type="submission" date="2020-02" db="EMBL/GenBank/DDBJ databases">
        <authorList>
            <person name="Meier V. D."/>
        </authorList>
    </citation>
    <scope>NUCLEOTIDE SEQUENCE</scope>
    <source>
        <strain evidence="2">AVDCRST_MAG04</strain>
    </source>
</reference>
<protein>
    <submittedName>
        <fullName evidence="2">Uncharacterized protein</fullName>
    </submittedName>
</protein>